<dbReference type="PROSITE" id="PS51318">
    <property type="entry name" value="TAT"/>
    <property type="match status" value="1"/>
</dbReference>
<dbReference type="InterPro" id="IPR050984">
    <property type="entry name" value="Gfo/Idh/MocA_domain"/>
</dbReference>
<accession>A0A243WE47</accession>
<dbReference type="SUPFAM" id="SSF55347">
    <property type="entry name" value="Glyceraldehyde-3-phosphate dehydrogenase-like, C-terminal domain"/>
    <property type="match status" value="1"/>
</dbReference>
<sequence length="447" mass="49192">MMLEQQQNPNETSCDPSRRQFINQASRGLMAMGVAGGLLGVVDNAEARPGEAASSLWPQGTGPTDVQLPEIHAKTEPKGGGVPNPQPVDQRVGYAVVGLGHLTLEEILPALSESKKSKLVALVSGSPDKMQKIARQYGIKPDNCYSYETYDKLKDNKEVEVIYIVLPNSMHMEYTVRGAKAGKHILCEKPMANSAKECEKMIEACEKAGKKLMIAYRIQYEPMNRKVQELVRSKAYGKTKMIEAMNCQNQGDPNQWRQKKALAGGGALPDVGLYCLNTVRFLLGEEPSEVTAQLYSTPGDPRFREVEENVTFTLRFPSGVLANCATGYGSYNAKRYRVYGETGWIQMDPAFSYHGLKLERANADPEGNESKAAVSIGEKNQFALEMDHFSECVKANKQPYTPGEEGLQDQRIMEAIYQSAREGGKPVKLPSVAKQDAFRGSPPVASK</sequence>
<dbReference type="InterPro" id="IPR000683">
    <property type="entry name" value="Gfo/Idh/MocA-like_OxRdtase_N"/>
</dbReference>
<keyword evidence="2" id="KW-0560">Oxidoreductase</keyword>
<organism evidence="6 7">
    <name type="scientific">Hymenobacter crusticola</name>
    <dbReference type="NCBI Taxonomy" id="1770526"/>
    <lineage>
        <taxon>Bacteria</taxon>
        <taxon>Pseudomonadati</taxon>
        <taxon>Bacteroidota</taxon>
        <taxon>Cytophagia</taxon>
        <taxon>Cytophagales</taxon>
        <taxon>Hymenobacteraceae</taxon>
        <taxon>Hymenobacter</taxon>
    </lineage>
</organism>
<protein>
    <submittedName>
        <fullName evidence="6">Dehydrogenase</fullName>
    </submittedName>
</protein>
<dbReference type="PRINTS" id="PR01775">
    <property type="entry name" value="GLFROXRDTASE"/>
</dbReference>
<dbReference type="EMBL" id="MTSE01000006">
    <property type="protein sequence ID" value="OUJ73382.1"/>
    <property type="molecule type" value="Genomic_DNA"/>
</dbReference>
<dbReference type="AlphaFoldDB" id="A0A243WE47"/>
<evidence type="ECO:0000259" key="4">
    <source>
        <dbReference type="Pfam" id="PF01408"/>
    </source>
</evidence>
<dbReference type="GO" id="GO:0000166">
    <property type="term" value="F:nucleotide binding"/>
    <property type="evidence" value="ECO:0007669"/>
    <property type="project" value="InterPro"/>
</dbReference>
<dbReference type="OrthoDB" id="9795543at2"/>
<dbReference type="Gene3D" id="3.30.360.10">
    <property type="entry name" value="Dihydrodipicolinate Reductase, domain 2"/>
    <property type="match status" value="1"/>
</dbReference>
<dbReference type="Proteomes" id="UP000194873">
    <property type="component" value="Unassembled WGS sequence"/>
</dbReference>
<comment type="caution">
    <text evidence="6">The sequence shown here is derived from an EMBL/GenBank/DDBJ whole genome shotgun (WGS) entry which is preliminary data.</text>
</comment>
<dbReference type="PANTHER" id="PTHR22604">
    <property type="entry name" value="OXIDOREDUCTASES"/>
    <property type="match status" value="1"/>
</dbReference>
<dbReference type="RefSeq" id="WP_086594571.1">
    <property type="nucleotide sequence ID" value="NZ_MTSE01000006.1"/>
</dbReference>
<feature type="domain" description="Gfo/Idh/MocA-like oxidoreductase N-terminal" evidence="4">
    <location>
        <begin position="93"/>
        <end position="216"/>
    </location>
</feature>
<comment type="similarity">
    <text evidence="1">Belongs to the Gfo/Idh/MocA family.</text>
</comment>
<feature type="domain" description="GFO/IDH/MocA-like oxidoreductase" evidence="5">
    <location>
        <begin position="225"/>
        <end position="345"/>
    </location>
</feature>
<dbReference type="InterPro" id="IPR036291">
    <property type="entry name" value="NAD(P)-bd_dom_sf"/>
</dbReference>
<dbReference type="InterPro" id="IPR008354">
    <property type="entry name" value="Glc-Fru_OxRdtase_bac"/>
</dbReference>
<dbReference type="GO" id="GO:0016491">
    <property type="term" value="F:oxidoreductase activity"/>
    <property type="evidence" value="ECO:0007669"/>
    <property type="project" value="UniProtKB-KW"/>
</dbReference>
<evidence type="ECO:0000313" key="7">
    <source>
        <dbReference type="Proteomes" id="UP000194873"/>
    </source>
</evidence>
<evidence type="ECO:0000256" key="3">
    <source>
        <dbReference type="SAM" id="MobiDB-lite"/>
    </source>
</evidence>
<keyword evidence="7" id="KW-1185">Reference proteome</keyword>
<dbReference type="SUPFAM" id="SSF51735">
    <property type="entry name" value="NAD(P)-binding Rossmann-fold domains"/>
    <property type="match status" value="1"/>
</dbReference>
<dbReference type="Gene3D" id="3.40.50.720">
    <property type="entry name" value="NAD(P)-binding Rossmann-like Domain"/>
    <property type="match status" value="1"/>
</dbReference>
<name>A0A243WE47_9BACT</name>
<gene>
    <name evidence="6" type="ORF">BXP70_13275</name>
</gene>
<evidence type="ECO:0000313" key="6">
    <source>
        <dbReference type="EMBL" id="OUJ73382.1"/>
    </source>
</evidence>
<evidence type="ECO:0000256" key="1">
    <source>
        <dbReference type="ARBA" id="ARBA00010928"/>
    </source>
</evidence>
<feature type="region of interest" description="Disordered" evidence="3">
    <location>
        <begin position="422"/>
        <end position="447"/>
    </location>
</feature>
<evidence type="ECO:0000259" key="5">
    <source>
        <dbReference type="Pfam" id="PF22725"/>
    </source>
</evidence>
<dbReference type="PANTHER" id="PTHR22604:SF105">
    <property type="entry name" value="TRANS-1,2-DIHYDROBENZENE-1,2-DIOL DEHYDROGENASE"/>
    <property type="match status" value="1"/>
</dbReference>
<dbReference type="InterPro" id="IPR055170">
    <property type="entry name" value="GFO_IDH_MocA-like_dom"/>
</dbReference>
<dbReference type="Pfam" id="PF22725">
    <property type="entry name" value="GFO_IDH_MocA_C3"/>
    <property type="match status" value="1"/>
</dbReference>
<proteinExistence type="inferred from homology"/>
<evidence type="ECO:0000256" key="2">
    <source>
        <dbReference type="ARBA" id="ARBA00023002"/>
    </source>
</evidence>
<reference evidence="6 7" key="1">
    <citation type="submission" date="2017-01" db="EMBL/GenBank/DDBJ databases">
        <title>A new Hymenobacter.</title>
        <authorList>
            <person name="Liang Y."/>
            <person name="Feng F."/>
        </authorList>
    </citation>
    <scope>NUCLEOTIDE SEQUENCE [LARGE SCALE GENOMIC DNA]</scope>
    <source>
        <strain evidence="6">MIMBbqt21</strain>
    </source>
</reference>
<dbReference type="InterPro" id="IPR006311">
    <property type="entry name" value="TAT_signal"/>
</dbReference>
<dbReference type="Pfam" id="PF01408">
    <property type="entry name" value="GFO_IDH_MocA"/>
    <property type="match status" value="1"/>
</dbReference>